<dbReference type="Proteomes" id="UP001275084">
    <property type="component" value="Unassembled WGS sequence"/>
</dbReference>
<evidence type="ECO:0000256" key="3">
    <source>
        <dbReference type="ARBA" id="ARBA00022989"/>
    </source>
</evidence>
<reference evidence="7" key="1">
    <citation type="journal article" date="2023" name="Mol. Phylogenet. Evol.">
        <title>Genome-scale phylogeny and comparative genomics of the fungal order Sordariales.</title>
        <authorList>
            <person name="Hensen N."/>
            <person name="Bonometti L."/>
            <person name="Westerberg I."/>
            <person name="Brannstrom I.O."/>
            <person name="Guillou S."/>
            <person name="Cros-Aarteil S."/>
            <person name="Calhoun S."/>
            <person name="Haridas S."/>
            <person name="Kuo A."/>
            <person name="Mondo S."/>
            <person name="Pangilinan J."/>
            <person name="Riley R."/>
            <person name="LaButti K."/>
            <person name="Andreopoulos B."/>
            <person name="Lipzen A."/>
            <person name="Chen C."/>
            <person name="Yan M."/>
            <person name="Daum C."/>
            <person name="Ng V."/>
            <person name="Clum A."/>
            <person name="Steindorff A."/>
            <person name="Ohm R.A."/>
            <person name="Martin F."/>
            <person name="Silar P."/>
            <person name="Natvig D.O."/>
            <person name="Lalanne C."/>
            <person name="Gautier V."/>
            <person name="Ament-Velasquez S.L."/>
            <person name="Kruys A."/>
            <person name="Hutchinson M.I."/>
            <person name="Powell A.J."/>
            <person name="Barry K."/>
            <person name="Miller A.N."/>
            <person name="Grigoriev I.V."/>
            <person name="Debuchy R."/>
            <person name="Gladieux P."/>
            <person name="Hiltunen Thoren M."/>
            <person name="Johannesson H."/>
        </authorList>
    </citation>
    <scope>NUCLEOTIDE SEQUENCE</scope>
    <source>
        <strain evidence="7">CBS 955.72</strain>
    </source>
</reference>
<evidence type="ECO:0000313" key="7">
    <source>
        <dbReference type="EMBL" id="KAK3338685.1"/>
    </source>
</evidence>
<dbReference type="EMBL" id="JAUIQD010000010">
    <property type="protein sequence ID" value="KAK3338685.1"/>
    <property type="molecule type" value="Genomic_DNA"/>
</dbReference>
<keyword evidence="2 5" id="KW-0812">Transmembrane</keyword>
<evidence type="ECO:0000313" key="8">
    <source>
        <dbReference type="Proteomes" id="UP001275084"/>
    </source>
</evidence>
<feature type="domain" description="Wax synthase" evidence="6">
    <location>
        <begin position="31"/>
        <end position="118"/>
    </location>
</feature>
<gene>
    <name evidence="7" type="ORF">B0T25DRAFT_489970</name>
</gene>
<dbReference type="Pfam" id="PF13813">
    <property type="entry name" value="MBOAT_2"/>
    <property type="match status" value="1"/>
</dbReference>
<reference evidence="7" key="2">
    <citation type="submission" date="2023-06" db="EMBL/GenBank/DDBJ databases">
        <authorList>
            <consortium name="Lawrence Berkeley National Laboratory"/>
            <person name="Haridas S."/>
            <person name="Hensen N."/>
            <person name="Bonometti L."/>
            <person name="Westerberg I."/>
            <person name="Brannstrom I.O."/>
            <person name="Guillou S."/>
            <person name="Cros-Aarteil S."/>
            <person name="Calhoun S."/>
            <person name="Kuo A."/>
            <person name="Mondo S."/>
            <person name="Pangilinan J."/>
            <person name="Riley R."/>
            <person name="Labutti K."/>
            <person name="Andreopoulos B."/>
            <person name="Lipzen A."/>
            <person name="Chen C."/>
            <person name="Yanf M."/>
            <person name="Daum C."/>
            <person name="Ng V."/>
            <person name="Clum A."/>
            <person name="Steindorff A."/>
            <person name="Ohm R."/>
            <person name="Martin F."/>
            <person name="Silar P."/>
            <person name="Natvig D."/>
            <person name="Lalanne C."/>
            <person name="Gautier V."/>
            <person name="Ament-Velasquez S.L."/>
            <person name="Kruys A."/>
            <person name="Hutchinson M.I."/>
            <person name="Powell A.J."/>
            <person name="Barry K."/>
            <person name="Miller A.N."/>
            <person name="Grigoriev I.V."/>
            <person name="Debuchy R."/>
            <person name="Gladieux P."/>
            <person name="Thoren M.H."/>
            <person name="Johannesson H."/>
        </authorList>
    </citation>
    <scope>NUCLEOTIDE SEQUENCE</scope>
    <source>
        <strain evidence="7">CBS 955.72</strain>
    </source>
</reference>
<protein>
    <submittedName>
        <fullName evidence="7">Membrane bound O-acyl transferase family-domain-containing protein</fullName>
    </submittedName>
</protein>
<organism evidence="7 8">
    <name type="scientific">Lasiosphaeria hispida</name>
    <dbReference type="NCBI Taxonomy" id="260671"/>
    <lineage>
        <taxon>Eukaryota</taxon>
        <taxon>Fungi</taxon>
        <taxon>Dikarya</taxon>
        <taxon>Ascomycota</taxon>
        <taxon>Pezizomycotina</taxon>
        <taxon>Sordariomycetes</taxon>
        <taxon>Sordariomycetidae</taxon>
        <taxon>Sordariales</taxon>
        <taxon>Lasiosphaeriaceae</taxon>
        <taxon>Lasiosphaeria</taxon>
    </lineage>
</organism>
<dbReference type="AlphaFoldDB" id="A0AAJ0M7J4"/>
<proteinExistence type="predicted"/>
<name>A0AAJ0M7J4_9PEZI</name>
<comment type="caution">
    <text evidence="7">The sequence shown here is derived from an EMBL/GenBank/DDBJ whole genome shotgun (WGS) entry which is preliminary data.</text>
</comment>
<comment type="subcellular location">
    <subcellularLocation>
        <location evidence="1">Membrane</location>
        <topology evidence="1">Multi-pass membrane protein</topology>
    </subcellularLocation>
</comment>
<keyword evidence="8" id="KW-1185">Reference proteome</keyword>
<keyword evidence="3 5" id="KW-1133">Transmembrane helix</keyword>
<evidence type="ECO:0000256" key="5">
    <source>
        <dbReference type="SAM" id="Phobius"/>
    </source>
</evidence>
<evidence type="ECO:0000256" key="1">
    <source>
        <dbReference type="ARBA" id="ARBA00004141"/>
    </source>
</evidence>
<sequence length="129" mass="14922">MIYTWWALTAAHDFFSVIFICILRWDEPHEWPPLFGSLSEAYSLRRFWGVFWHSLNRSLADAYLPLACLCLGLRGNKNTIHPALRALWVFFFSAVFHAAANCAQFGRPNMAKEMKFFMANFAVCHAETV</sequence>
<evidence type="ECO:0000256" key="4">
    <source>
        <dbReference type="ARBA" id="ARBA00023136"/>
    </source>
</evidence>
<evidence type="ECO:0000259" key="6">
    <source>
        <dbReference type="Pfam" id="PF13813"/>
    </source>
</evidence>
<feature type="non-terminal residue" evidence="7">
    <location>
        <position position="129"/>
    </location>
</feature>
<dbReference type="InterPro" id="IPR032805">
    <property type="entry name" value="Wax_synthase_dom"/>
</dbReference>
<feature type="transmembrane region" description="Helical" evidence="5">
    <location>
        <begin position="86"/>
        <end position="106"/>
    </location>
</feature>
<keyword evidence="7" id="KW-0808">Transferase</keyword>
<keyword evidence="4 5" id="KW-0472">Membrane</keyword>
<accession>A0AAJ0M7J4</accession>
<dbReference type="GO" id="GO:0016740">
    <property type="term" value="F:transferase activity"/>
    <property type="evidence" value="ECO:0007669"/>
    <property type="project" value="UniProtKB-KW"/>
</dbReference>
<evidence type="ECO:0000256" key="2">
    <source>
        <dbReference type="ARBA" id="ARBA00022692"/>
    </source>
</evidence>
<dbReference type="GO" id="GO:0016020">
    <property type="term" value="C:membrane"/>
    <property type="evidence" value="ECO:0007669"/>
    <property type="project" value="UniProtKB-SubCell"/>
</dbReference>